<name>A0AA86RTC0_9EUKA</name>
<sequence>MFLSHKSNLELGKQIKQPVQHRPEYQNIQIQLNAKQFCLLLTMFNQCVFKSQIILVIRYLGSSFRFDGDSMSSGPNQSINLSGICTLNYLDHLIKIILSSVINDATGPFAILLLRMSYKKWSARKKRTETQAGRGQVRKRLGRHMHGGISTKVVCLKRTSITPGSRHFCSGCQQDRLKVVSTVFC</sequence>
<reference evidence="2 3" key="2">
    <citation type="submission" date="2024-07" db="EMBL/GenBank/DDBJ databases">
        <authorList>
            <person name="Akdeniz Z."/>
        </authorList>
    </citation>
    <scope>NUCLEOTIDE SEQUENCE [LARGE SCALE GENOMIC DNA]</scope>
</reference>
<protein>
    <submittedName>
        <fullName evidence="2">Hypothetical_protein</fullName>
    </submittedName>
</protein>
<proteinExistence type="predicted"/>
<accession>A0AA86RTC0</accession>
<dbReference type="EMBL" id="CATOUU010001179">
    <property type="protein sequence ID" value="CAI9977599.1"/>
    <property type="molecule type" value="Genomic_DNA"/>
</dbReference>
<reference evidence="1" key="1">
    <citation type="submission" date="2023-06" db="EMBL/GenBank/DDBJ databases">
        <authorList>
            <person name="Kurt Z."/>
        </authorList>
    </citation>
    <scope>NUCLEOTIDE SEQUENCE</scope>
</reference>
<organism evidence="1">
    <name type="scientific">Hexamita inflata</name>
    <dbReference type="NCBI Taxonomy" id="28002"/>
    <lineage>
        <taxon>Eukaryota</taxon>
        <taxon>Metamonada</taxon>
        <taxon>Diplomonadida</taxon>
        <taxon>Hexamitidae</taxon>
        <taxon>Hexamitinae</taxon>
        <taxon>Hexamita</taxon>
    </lineage>
</organism>
<evidence type="ECO:0000313" key="3">
    <source>
        <dbReference type="Proteomes" id="UP001642409"/>
    </source>
</evidence>
<keyword evidence="3" id="KW-1185">Reference proteome</keyword>
<evidence type="ECO:0000313" key="2">
    <source>
        <dbReference type="EMBL" id="CAL6028797.1"/>
    </source>
</evidence>
<evidence type="ECO:0000313" key="1">
    <source>
        <dbReference type="EMBL" id="CAI9977599.1"/>
    </source>
</evidence>
<comment type="caution">
    <text evidence="1">The sequence shown here is derived from an EMBL/GenBank/DDBJ whole genome shotgun (WGS) entry which is preliminary data.</text>
</comment>
<dbReference type="EMBL" id="CAXDID020000108">
    <property type="protein sequence ID" value="CAL6028797.1"/>
    <property type="molecule type" value="Genomic_DNA"/>
</dbReference>
<dbReference type="AlphaFoldDB" id="A0AA86RTC0"/>
<gene>
    <name evidence="2" type="ORF">HINF_LOCUS31980</name>
    <name evidence="1" type="ORF">HINF_LOCUS65244</name>
</gene>
<dbReference type="Proteomes" id="UP001642409">
    <property type="component" value="Unassembled WGS sequence"/>
</dbReference>